<dbReference type="CDD" id="cd09917">
    <property type="entry name" value="F-box_SF"/>
    <property type="match status" value="1"/>
</dbReference>
<dbReference type="InterPro" id="IPR036047">
    <property type="entry name" value="F-box-like_dom_sf"/>
</dbReference>
<gene>
    <name evidence="2" type="ORF">ceV_042</name>
</gene>
<feature type="domain" description="F-box" evidence="1">
    <location>
        <begin position="1"/>
        <end position="45"/>
    </location>
</feature>
<dbReference type="Proteomes" id="UP000203826">
    <property type="component" value="Segment"/>
</dbReference>
<dbReference type="Pfam" id="PF00646">
    <property type="entry name" value="F-box"/>
    <property type="match status" value="1"/>
</dbReference>
<proteinExistence type="predicted"/>
<dbReference type="SUPFAM" id="SSF81383">
    <property type="entry name" value="F-box domain"/>
    <property type="match status" value="1"/>
</dbReference>
<evidence type="ECO:0000313" key="2">
    <source>
        <dbReference type="EMBL" id="ALH22948.1"/>
    </source>
</evidence>
<keyword evidence="3" id="KW-1185">Reference proteome</keyword>
<dbReference type="PROSITE" id="PS50181">
    <property type="entry name" value="FBOX"/>
    <property type="match status" value="1"/>
</dbReference>
<dbReference type="InterPro" id="IPR001810">
    <property type="entry name" value="F-box_dom"/>
</dbReference>
<reference evidence="2 3" key="1">
    <citation type="journal article" date="2015" name="Genome Announc.">
        <title>The 474-Kilobase-Pair Complete Genome Sequence of CeV-01B, a Virus Infecting Haptolina (Chrysochromulina) ericina (Prymnesiophyceae).</title>
        <authorList>
            <person name="Gallot-Lavallee L."/>
            <person name="Pagarete A."/>
            <person name="Legendre M."/>
            <person name="Santini S."/>
            <person name="Sandaa R.A."/>
            <person name="Himmelbauer H."/>
            <person name="Ogata H."/>
            <person name="Bratbak G."/>
            <person name="Claverie J.M."/>
        </authorList>
    </citation>
    <scope>NUCLEOTIDE SEQUENCE [LARGE SCALE GENOMIC DNA]</scope>
    <source>
        <strain evidence="2">CeV-01B</strain>
    </source>
</reference>
<evidence type="ECO:0000259" key="1">
    <source>
        <dbReference type="PROSITE" id="PS50181"/>
    </source>
</evidence>
<name>A0A0N9QA23_9VIRU</name>
<sequence>MIDTLPDEILFIIFSKLPNYEIISLMNTNSSIKATIKVDFFLSYLLRRWHPIVFNSNDLYCKICNIHIYRINDKNKTFLKCNH</sequence>
<organism evidence="2 3">
    <name type="scientific">Chrysochromulina ericina virus CeV-01B</name>
    <dbReference type="NCBI Taxonomy" id="3070830"/>
    <lineage>
        <taxon>Viruses</taxon>
        <taxon>Varidnaviria</taxon>
        <taxon>Bamfordvirae</taxon>
        <taxon>Nucleocytoviricota</taxon>
        <taxon>Megaviricetes</taxon>
        <taxon>Imitervirales</taxon>
        <taxon>Mesomimiviridae</taxon>
        <taxon>Tethysvirus</taxon>
        <taxon>Tethysvirus raunefjordenense</taxon>
    </lineage>
</organism>
<dbReference type="KEGG" id="vg:26048909"/>
<accession>A0A0N9QA23</accession>
<protein>
    <recommendedName>
        <fullName evidence="1">F-box domain-containing protein</fullName>
    </recommendedName>
</protein>
<evidence type="ECO:0000313" key="3">
    <source>
        <dbReference type="Proteomes" id="UP000203826"/>
    </source>
</evidence>
<dbReference type="EMBL" id="KT820662">
    <property type="protein sequence ID" value="ALH22948.1"/>
    <property type="molecule type" value="Genomic_DNA"/>
</dbReference>